<organism evidence="6 7">
    <name type="scientific">Eubacterium aggregans</name>
    <dbReference type="NCBI Taxonomy" id="81409"/>
    <lineage>
        <taxon>Bacteria</taxon>
        <taxon>Bacillati</taxon>
        <taxon>Bacillota</taxon>
        <taxon>Clostridia</taxon>
        <taxon>Eubacteriales</taxon>
        <taxon>Eubacteriaceae</taxon>
        <taxon>Eubacterium</taxon>
    </lineage>
</organism>
<comment type="similarity">
    <text evidence="1">Belongs to the LysR transcriptional regulatory family.</text>
</comment>
<dbReference type="PRINTS" id="PR00039">
    <property type="entry name" value="HTHLYSR"/>
</dbReference>
<dbReference type="OrthoDB" id="1652954at2"/>
<evidence type="ECO:0000256" key="4">
    <source>
        <dbReference type="ARBA" id="ARBA00023163"/>
    </source>
</evidence>
<keyword evidence="2" id="KW-0805">Transcription regulation</keyword>
<evidence type="ECO:0000313" key="6">
    <source>
        <dbReference type="EMBL" id="SEA63051.1"/>
    </source>
</evidence>
<evidence type="ECO:0000259" key="5">
    <source>
        <dbReference type="PROSITE" id="PS50931"/>
    </source>
</evidence>
<dbReference type="PANTHER" id="PTHR30346:SF0">
    <property type="entry name" value="HCA OPERON TRANSCRIPTIONAL ACTIVATOR HCAR"/>
    <property type="match status" value="1"/>
</dbReference>
<keyword evidence="4" id="KW-0804">Transcription</keyword>
<sequence>MKLSTLRYFVTVADTQNIWKAAALLFNSQPNLSRAIHSLEAELGTELFERTPRA</sequence>
<dbReference type="Proteomes" id="UP000199394">
    <property type="component" value="Unassembled WGS sequence"/>
</dbReference>
<dbReference type="InterPro" id="IPR036388">
    <property type="entry name" value="WH-like_DNA-bd_sf"/>
</dbReference>
<dbReference type="InterPro" id="IPR036390">
    <property type="entry name" value="WH_DNA-bd_sf"/>
</dbReference>
<dbReference type="RefSeq" id="WP_090308315.1">
    <property type="nucleotide sequence ID" value="NZ_FNRK01000017.1"/>
</dbReference>
<dbReference type="GO" id="GO:0003677">
    <property type="term" value="F:DNA binding"/>
    <property type="evidence" value="ECO:0007669"/>
    <property type="project" value="UniProtKB-KW"/>
</dbReference>
<name>A0A1H4CRQ5_9FIRM</name>
<gene>
    <name evidence="6" type="ORF">SAMN04515656_11728</name>
</gene>
<dbReference type="SUPFAM" id="SSF46785">
    <property type="entry name" value="Winged helix' DNA-binding domain"/>
    <property type="match status" value="1"/>
</dbReference>
<dbReference type="PANTHER" id="PTHR30346">
    <property type="entry name" value="TRANSCRIPTIONAL DUAL REGULATOR HCAR-RELATED"/>
    <property type="match status" value="1"/>
</dbReference>
<proteinExistence type="inferred from homology"/>
<evidence type="ECO:0000256" key="2">
    <source>
        <dbReference type="ARBA" id="ARBA00023015"/>
    </source>
</evidence>
<dbReference type="PROSITE" id="PS50931">
    <property type="entry name" value="HTH_LYSR"/>
    <property type="match status" value="1"/>
</dbReference>
<dbReference type="AlphaFoldDB" id="A0A1H4CRQ5"/>
<keyword evidence="3" id="KW-0238">DNA-binding</keyword>
<evidence type="ECO:0000313" key="7">
    <source>
        <dbReference type="Proteomes" id="UP000199394"/>
    </source>
</evidence>
<dbReference type="GO" id="GO:0032993">
    <property type="term" value="C:protein-DNA complex"/>
    <property type="evidence" value="ECO:0007669"/>
    <property type="project" value="TreeGrafter"/>
</dbReference>
<evidence type="ECO:0000256" key="3">
    <source>
        <dbReference type="ARBA" id="ARBA00023125"/>
    </source>
</evidence>
<dbReference type="Pfam" id="PF00126">
    <property type="entry name" value="HTH_1"/>
    <property type="match status" value="1"/>
</dbReference>
<dbReference type="InterPro" id="IPR000847">
    <property type="entry name" value="LysR_HTH_N"/>
</dbReference>
<dbReference type="Gene3D" id="1.10.10.10">
    <property type="entry name" value="Winged helix-like DNA-binding domain superfamily/Winged helix DNA-binding domain"/>
    <property type="match status" value="1"/>
</dbReference>
<reference evidence="6 7" key="1">
    <citation type="submission" date="2016-10" db="EMBL/GenBank/DDBJ databases">
        <authorList>
            <person name="de Groot N.N."/>
        </authorList>
    </citation>
    <scope>NUCLEOTIDE SEQUENCE [LARGE SCALE GENOMIC DNA]</scope>
    <source>
        <strain evidence="6 7">SR12</strain>
    </source>
</reference>
<accession>A0A1H4CRQ5</accession>
<feature type="domain" description="HTH lysR-type" evidence="5">
    <location>
        <begin position="1"/>
        <end position="54"/>
    </location>
</feature>
<dbReference type="EMBL" id="FNRK01000017">
    <property type="protein sequence ID" value="SEA63051.1"/>
    <property type="molecule type" value="Genomic_DNA"/>
</dbReference>
<keyword evidence="7" id="KW-1185">Reference proteome</keyword>
<dbReference type="GO" id="GO:0003700">
    <property type="term" value="F:DNA-binding transcription factor activity"/>
    <property type="evidence" value="ECO:0007669"/>
    <property type="project" value="InterPro"/>
</dbReference>
<protein>
    <submittedName>
        <fullName evidence="6">Regulatory helix-turn-helix protein, lysR family</fullName>
    </submittedName>
</protein>
<evidence type="ECO:0000256" key="1">
    <source>
        <dbReference type="ARBA" id="ARBA00009437"/>
    </source>
</evidence>
<dbReference type="STRING" id="81409.SAMN04515656_11728"/>